<dbReference type="InterPro" id="IPR036291">
    <property type="entry name" value="NAD(P)-bd_dom_sf"/>
</dbReference>
<gene>
    <name evidence="2" type="ORF">B0T11DRAFT_300798</name>
</gene>
<organism evidence="2 3">
    <name type="scientific">Plectosphaerella cucumerina</name>
    <dbReference type="NCBI Taxonomy" id="40658"/>
    <lineage>
        <taxon>Eukaryota</taxon>
        <taxon>Fungi</taxon>
        <taxon>Dikarya</taxon>
        <taxon>Ascomycota</taxon>
        <taxon>Pezizomycotina</taxon>
        <taxon>Sordariomycetes</taxon>
        <taxon>Hypocreomycetidae</taxon>
        <taxon>Glomerellales</taxon>
        <taxon>Plectosphaerellaceae</taxon>
        <taxon>Plectosphaerella</taxon>
    </lineage>
</organism>
<keyword evidence="1" id="KW-0812">Transmembrane</keyword>
<dbReference type="Proteomes" id="UP000813385">
    <property type="component" value="Unassembled WGS sequence"/>
</dbReference>
<proteinExistence type="predicted"/>
<reference evidence="2" key="1">
    <citation type="journal article" date="2021" name="Nat. Commun.">
        <title>Genetic determinants of endophytism in the Arabidopsis root mycobiome.</title>
        <authorList>
            <person name="Mesny F."/>
            <person name="Miyauchi S."/>
            <person name="Thiergart T."/>
            <person name="Pickel B."/>
            <person name="Atanasova L."/>
            <person name="Karlsson M."/>
            <person name="Huettel B."/>
            <person name="Barry K.W."/>
            <person name="Haridas S."/>
            <person name="Chen C."/>
            <person name="Bauer D."/>
            <person name="Andreopoulos W."/>
            <person name="Pangilinan J."/>
            <person name="LaButti K."/>
            <person name="Riley R."/>
            <person name="Lipzen A."/>
            <person name="Clum A."/>
            <person name="Drula E."/>
            <person name="Henrissat B."/>
            <person name="Kohler A."/>
            <person name="Grigoriev I.V."/>
            <person name="Martin F.M."/>
            <person name="Hacquard S."/>
        </authorList>
    </citation>
    <scope>NUCLEOTIDE SEQUENCE</scope>
    <source>
        <strain evidence="2">MPI-CAGE-AT-0016</strain>
    </source>
</reference>
<dbReference type="Gene3D" id="3.40.50.720">
    <property type="entry name" value="NAD(P)-binding Rossmann-like Domain"/>
    <property type="match status" value="1"/>
</dbReference>
<dbReference type="OrthoDB" id="4350666at2759"/>
<keyword evidence="1" id="KW-0472">Membrane</keyword>
<name>A0A8K0TA28_9PEZI</name>
<comment type="caution">
    <text evidence="2">The sequence shown here is derived from an EMBL/GenBank/DDBJ whole genome shotgun (WGS) entry which is preliminary data.</text>
</comment>
<keyword evidence="1" id="KW-1133">Transmembrane helix</keyword>
<dbReference type="EMBL" id="JAGPXD010000005">
    <property type="protein sequence ID" value="KAH7353703.1"/>
    <property type="molecule type" value="Genomic_DNA"/>
</dbReference>
<sequence>MSQFTSSFSQHAPMMRQISERVLSFLIHFLAGSILFDWVHALAHMRGRSRFWPLRLLAKAHAAHHQWFGRKLTINDKFLRKNLLLHLPMELACQMIGAAISWALLSSTVWPRDLQDILTVWLIQLCRTAVVAFNAGRDSNHISFTRSPKDSWSFFVGPEYHALHHIEPRNFFGSTIKLIDWVLGTSTSLRGRRVAITGASGALGSAFTETLKGQVKSIRALSHKDGWSLETNPELEKLLQETDILILSHGAKGTSAMKANCTASVALIEAFRKVRCGKEAHVEILPEVWYVGSEAEVHGSWTPSMDTYVASKRAFAEFARAFFEADDFNYRHIVPAAFSSQMGPGLVSARWVAEWALWSIRRGARYVPVTYTGFALLGYFRFKYFTAPRKA</sequence>
<accession>A0A8K0TA28</accession>
<dbReference type="SUPFAM" id="SSF51735">
    <property type="entry name" value="NAD(P)-binding Rossmann-fold domains"/>
    <property type="match status" value="1"/>
</dbReference>
<evidence type="ECO:0000256" key="1">
    <source>
        <dbReference type="SAM" id="Phobius"/>
    </source>
</evidence>
<dbReference type="AlphaFoldDB" id="A0A8K0TA28"/>
<feature type="transmembrane region" description="Helical" evidence="1">
    <location>
        <begin position="22"/>
        <end position="43"/>
    </location>
</feature>
<protein>
    <submittedName>
        <fullName evidence="2">Integral membrane protein</fullName>
    </submittedName>
</protein>
<evidence type="ECO:0000313" key="3">
    <source>
        <dbReference type="Proteomes" id="UP000813385"/>
    </source>
</evidence>
<evidence type="ECO:0000313" key="2">
    <source>
        <dbReference type="EMBL" id="KAH7353703.1"/>
    </source>
</evidence>
<keyword evidence="3" id="KW-1185">Reference proteome</keyword>